<dbReference type="Proteomes" id="UP000242415">
    <property type="component" value="Unassembled WGS sequence"/>
</dbReference>
<sequence length="343" mass="37880">MATYGRLTAELRNLADAAGARLTSTAAERIGAATERLSAYAERGGGPGLVAAATGARRLAEGKSPARAVLGAGLAGAREKLKQAFGAGGAKNKIKVTNIVETVDVGAPVRLVYDQWTQVSDFPRFMKKVEHAERESDRKLTWKAQVLWSHREWESTVVEQVPDERIIWRSTGRKGSVDGAVSFHELAPGLTRIVVVLEYHPQGLFERTGNLWRAPGRRARLELKHFVRHVMTETVRHPEGVTGWRGEIRDGRVVRDHDAAMADEQHDTARAGADPDGAVPGEQRRAPRGRSGRPERRPRRGDEQPRGRGGERHDDEQPRRPGGERPRRTGPAGRARDTERSEQ</sequence>
<keyword evidence="4" id="KW-1185">Reference proteome</keyword>
<feature type="compositionally biased region" description="Basic and acidic residues" evidence="1">
    <location>
        <begin position="334"/>
        <end position="343"/>
    </location>
</feature>
<dbReference type="STRING" id="405436.SAMN05444365_105319"/>
<proteinExistence type="predicted"/>
<feature type="region of interest" description="Disordered" evidence="1">
    <location>
        <begin position="263"/>
        <end position="343"/>
    </location>
</feature>
<dbReference type="OrthoDB" id="3695445at2"/>
<evidence type="ECO:0000313" key="3">
    <source>
        <dbReference type="EMBL" id="SDZ10072.1"/>
    </source>
</evidence>
<evidence type="ECO:0000259" key="2">
    <source>
        <dbReference type="Pfam" id="PF03364"/>
    </source>
</evidence>
<gene>
    <name evidence="3" type="ORF">SAMN05444365_105319</name>
</gene>
<accession>A0A1H3Q949</accession>
<dbReference type="SUPFAM" id="SSF55961">
    <property type="entry name" value="Bet v1-like"/>
    <property type="match status" value="1"/>
</dbReference>
<feature type="compositionally biased region" description="Basic and acidic residues" evidence="1">
    <location>
        <begin position="292"/>
        <end position="327"/>
    </location>
</feature>
<dbReference type="InterPro" id="IPR047137">
    <property type="entry name" value="ORF3"/>
</dbReference>
<dbReference type="InterPro" id="IPR005031">
    <property type="entry name" value="COQ10_START"/>
</dbReference>
<dbReference type="Pfam" id="PF03364">
    <property type="entry name" value="Polyketide_cyc"/>
    <property type="match status" value="1"/>
</dbReference>
<dbReference type="RefSeq" id="WP_091557751.1">
    <property type="nucleotide sequence ID" value="NZ_FNPH01000005.1"/>
</dbReference>
<evidence type="ECO:0000256" key="1">
    <source>
        <dbReference type="SAM" id="MobiDB-lite"/>
    </source>
</evidence>
<dbReference type="CDD" id="cd07817">
    <property type="entry name" value="SRPBCC_8"/>
    <property type="match status" value="1"/>
</dbReference>
<organism evidence="3 4">
    <name type="scientific">Micromonospora pattaloongensis</name>
    <dbReference type="NCBI Taxonomy" id="405436"/>
    <lineage>
        <taxon>Bacteria</taxon>
        <taxon>Bacillati</taxon>
        <taxon>Actinomycetota</taxon>
        <taxon>Actinomycetes</taxon>
        <taxon>Micromonosporales</taxon>
        <taxon>Micromonosporaceae</taxon>
        <taxon>Micromonospora</taxon>
    </lineage>
</organism>
<dbReference type="EMBL" id="FNPH01000005">
    <property type="protein sequence ID" value="SDZ10072.1"/>
    <property type="molecule type" value="Genomic_DNA"/>
</dbReference>
<name>A0A1H3Q949_9ACTN</name>
<reference evidence="4" key="1">
    <citation type="submission" date="2016-10" db="EMBL/GenBank/DDBJ databases">
        <authorList>
            <person name="Varghese N."/>
            <person name="Submissions S."/>
        </authorList>
    </citation>
    <scope>NUCLEOTIDE SEQUENCE [LARGE SCALE GENOMIC DNA]</scope>
    <source>
        <strain evidence="4">DSM 45245</strain>
    </source>
</reference>
<dbReference type="PANTHER" id="PTHR33824">
    <property type="entry name" value="POLYKETIDE CYCLASE/DEHYDRASE AND LIPID TRANSPORT SUPERFAMILY PROTEIN"/>
    <property type="match status" value="1"/>
</dbReference>
<protein>
    <submittedName>
        <fullName evidence="3">Polyketide cyclase / dehydrase and lipid transport</fullName>
    </submittedName>
</protein>
<dbReference type="InterPro" id="IPR023393">
    <property type="entry name" value="START-like_dom_sf"/>
</dbReference>
<dbReference type="PANTHER" id="PTHR33824:SF7">
    <property type="entry name" value="POLYKETIDE CYCLASE_DEHYDRASE AND LIPID TRANSPORT SUPERFAMILY PROTEIN"/>
    <property type="match status" value="1"/>
</dbReference>
<dbReference type="AlphaFoldDB" id="A0A1H3Q949"/>
<feature type="domain" description="Coenzyme Q-binding protein COQ10 START" evidence="2">
    <location>
        <begin position="105"/>
        <end position="227"/>
    </location>
</feature>
<dbReference type="Gene3D" id="3.30.530.20">
    <property type="match status" value="1"/>
</dbReference>
<evidence type="ECO:0000313" key="4">
    <source>
        <dbReference type="Proteomes" id="UP000242415"/>
    </source>
</evidence>